<protein>
    <submittedName>
        <fullName evidence="2">Uncharacterized protein</fullName>
    </submittedName>
</protein>
<gene>
    <name evidence="2" type="ORF">ACFQVD_09715</name>
</gene>
<reference evidence="3" key="1">
    <citation type="journal article" date="2019" name="Int. J. Syst. Evol. Microbiol.">
        <title>The Global Catalogue of Microorganisms (GCM) 10K type strain sequencing project: providing services to taxonomists for standard genome sequencing and annotation.</title>
        <authorList>
            <consortium name="The Broad Institute Genomics Platform"/>
            <consortium name="The Broad Institute Genome Sequencing Center for Infectious Disease"/>
            <person name="Wu L."/>
            <person name="Ma J."/>
        </authorList>
    </citation>
    <scope>NUCLEOTIDE SEQUENCE [LARGE SCALE GENOMIC DNA]</scope>
    <source>
        <strain evidence="3">JCM 10083</strain>
    </source>
</reference>
<proteinExistence type="predicted"/>
<dbReference type="RefSeq" id="WP_343973960.1">
    <property type="nucleotide sequence ID" value="NZ_BAAAGK010000116.1"/>
</dbReference>
<accession>A0ABW2SVS2</accession>
<keyword evidence="3" id="KW-1185">Reference proteome</keyword>
<evidence type="ECO:0000256" key="1">
    <source>
        <dbReference type="SAM" id="MobiDB-lite"/>
    </source>
</evidence>
<organism evidence="2 3">
    <name type="scientific">Streptosporangium amethystogenes subsp. fukuiense</name>
    <dbReference type="NCBI Taxonomy" id="698418"/>
    <lineage>
        <taxon>Bacteria</taxon>
        <taxon>Bacillati</taxon>
        <taxon>Actinomycetota</taxon>
        <taxon>Actinomycetes</taxon>
        <taxon>Streptosporangiales</taxon>
        <taxon>Streptosporangiaceae</taxon>
        <taxon>Streptosporangium</taxon>
    </lineage>
</organism>
<sequence length="41" mass="4084">MRPVDPVREHGLSTQASGIATPNGAMSAAFIRVAAGAGQSC</sequence>
<name>A0ABW2SVS2_9ACTN</name>
<feature type="region of interest" description="Disordered" evidence="1">
    <location>
        <begin position="1"/>
        <end position="20"/>
    </location>
</feature>
<comment type="caution">
    <text evidence="2">The sequence shown here is derived from an EMBL/GenBank/DDBJ whole genome shotgun (WGS) entry which is preliminary data.</text>
</comment>
<dbReference type="Proteomes" id="UP001596514">
    <property type="component" value="Unassembled WGS sequence"/>
</dbReference>
<feature type="compositionally biased region" description="Basic and acidic residues" evidence="1">
    <location>
        <begin position="1"/>
        <end position="11"/>
    </location>
</feature>
<dbReference type="EMBL" id="JBHTEE010000001">
    <property type="protein sequence ID" value="MFC7600374.1"/>
    <property type="molecule type" value="Genomic_DNA"/>
</dbReference>
<evidence type="ECO:0000313" key="3">
    <source>
        <dbReference type="Proteomes" id="UP001596514"/>
    </source>
</evidence>
<evidence type="ECO:0000313" key="2">
    <source>
        <dbReference type="EMBL" id="MFC7600374.1"/>
    </source>
</evidence>